<dbReference type="PROSITE" id="PS01125">
    <property type="entry name" value="ROK"/>
    <property type="match status" value="1"/>
</dbReference>
<organism evidence="1 2">
    <name type="scientific">Anaeromyxobacter oryzae</name>
    <dbReference type="NCBI Taxonomy" id="2918170"/>
    <lineage>
        <taxon>Bacteria</taxon>
        <taxon>Pseudomonadati</taxon>
        <taxon>Myxococcota</taxon>
        <taxon>Myxococcia</taxon>
        <taxon>Myxococcales</taxon>
        <taxon>Cystobacterineae</taxon>
        <taxon>Anaeromyxobacteraceae</taxon>
        <taxon>Anaeromyxobacter</taxon>
    </lineage>
</organism>
<accession>A0ABM7WU33</accession>
<gene>
    <name evidence="1" type="ORF">AMOR_19750</name>
</gene>
<dbReference type="EMBL" id="AP025591">
    <property type="protein sequence ID" value="BDG02979.1"/>
    <property type="molecule type" value="Genomic_DNA"/>
</dbReference>
<evidence type="ECO:0000313" key="1">
    <source>
        <dbReference type="EMBL" id="BDG02979.1"/>
    </source>
</evidence>
<keyword evidence="2" id="KW-1185">Reference proteome</keyword>
<dbReference type="Proteomes" id="UP001162891">
    <property type="component" value="Chromosome"/>
</dbReference>
<dbReference type="InterPro" id="IPR000600">
    <property type="entry name" value="ROK"/>
</dbReference>
<evidence type="ECO:0000313" key="2">
    <source>
        <dbReference type="Proteomes" id="UP001162891"/>
    </source>
</evidence>
<dbReference type="InterPro" id="IPR049874">
    <property type="entry name" value="ROK_cs"/>
</dbReference>
<keyword evidence="1" id="KW-0418">Kinase</keyword>
<dbReference type="RefSeq" id="WP_248360657.1">
    <property type="nucleotide sequence ID" value="NZ_AP025591.1"/>
</dbReference>
<protein>
    <submittedName>
        <fullName evidence="1">N-acetylglucosamine kinase</fullName>
    </submittedName>
</protein>
<dbReference type="CDD" id="cd24066">
    <property type="entry name" value="ASKHA_NBD_ROK_EcFRK-like"/>
    <property type="match status" value="1"/>
</dbReference>
<keyword evidence="1" id="KW-0808">Transferase</keyword>
<dbReference type="GO" id="GO:0016301">
    <property type="term" value="F:kinase activity"/>
    <property type="evidence" value="ECO:0007669"/>
    <property type="project" value="UniProtKB-KW"/>
</dbReference>
<dbReference type="Pfam" id="PF00480">
    <property type="entry name" value="ROK"/>
    <property type="match status" value="1"/>
</dbReference>
<dbReference type="PANTHER" id="PTHR18964:SF174">
    <property type="entry name" value="D-ALLOSE KINASE-RELATED"/>
    <property type="match status" value="1"/>
</dbReference>
<dbReference type="PANTHER" id="PTHR18964">
    <property type="entry name" value="ROK (REPRESSOR, ORF, KINASE) FAMILY"/>
    <property type="match status" value="1"/>
</dbReference>
<dbReference type="SUPFAM" id="SSF53067">
    <property type="entry name" value="Actin-like ATPase domain"/>
    <property type="match status" value="1"/>
</dbReference>
<name>A0ABM7WU33_9BACT</name>
<sequence length="296" mass="30436">MRIGVDMGGTKIEAVALDESGRPLLRRRVPTPRDDYGATLGAIAGLVRELELAVGEPGTVGVGIPGALSPATGLVKNSNATWIVGRPLDRDLAARLGRPVRLANDANCFALSEATDGAGRGAVVVFGVILGTGCGGGVVVRGQVLTGRNAIAGEWGHNPLPWAGEGEWPGPPCHCGRRGCVEGFVSGTGLERDFREATGEAAGAREIVARAAAGDGAAEGAVGRLEDRLARALAAVVNLLDPDVIVLGGGLSNVARLYETVPGLWARWIFSDRVDTPLLPPVHGDASGARGAAWLW</sequence>
<reference evidence="2" key="1">
    <citation type="journal article" date="2022" name="Int. J. Syst. Evol. Microbiol.">
        <title>Anaeromyxobacter oryzae sp. nov., Anaeromyxobacter diazotrophicus sp. nov. and Anaeromyxobacter paludicola sp. nov., isolated from paddy soils.</title>
        <authorList>
            <person name="Itoh H."/>
            <person name="Xu Z."/>
            <person name="Mise K."/>
            <person name="Masuda Y."/>
            <person name="Ushijima N."/>
            <person name="Hayakawa C."/>
            <person name="Shiratori Y."/>
            <person name="Senoo K."/>
        </authorList>
    </citation>
    <scope>NUCLEOTIDE SEQUENCE [LARGE SCALE GENOMIC DNA]</scope>
    <source>
        <strain evidence="2">Red232</strain>
    </source>
</reference>
<dbReference type="InterPro" id="IPR043129">
    <property type="entry name" value="ATPase_NBD"/>
</dbReference>
<proteinExistence type="predicted"/>
<dbReference type="Gene3D" id="3.30.420.40">
    <property type="match status" value="2"/>
</dbReference>